<protein>
    <submittedName>
        <fullName evidence="3">Histidine kinase</fullName>
    </submittedName>
</protein>
<evidence type="ECO:0000313" key="4">
    <source>
        <dbReference type="Proteomes" id="UP000650081"/>
    </source>
</evidence>
<dbReference type="PROSITE" id="PS50109">
    <property type="entry name" value="HIS_KIN"/>
    <property type="match status" value="1"/>
</dbReference>
<name>A0A923T8T1_9BACT</name>
<dbReference type="Proteomes" id="UP000650081">
    <property type="component" value="Unassembled WGS sequence"/>
</dbReference>
<dbReference type="SMART" id="SM00387">
    <property type="entry name" value="HATPase_c"/>
    <property type="match status" value="1"/>
</dbReference>
<dbReference type="InterPro" id="IPR050640">
    <property type="entry name" value="Bact_2-comp_sensor_kinase"/>
</dbReference>
<dbReference type="GO" id="GO:0016020">
    <property type="term" value="C:membrane"/>
    <property type="evidence" value="ECO:0007669"/>
    <property type="project" value="InterPro"/>
</dbReference>
<reference evidence="3" key="1">
    <citation type="submission" date="2020-08" db="EMBL/GenBank/DDBJ databases">
        <title>Lewinella bacteria from marine environments.</title>
        <authorList>
            <person name="Zhong Y."/>
        </authorList>
    </citation>
    <scope>NUCLEOTIDE SEQUENCE</scope>
    <source>
        <strain evidence="3">KCTC 42187</strain>
    </source>
</reference>
<gene>
    <name evidence="3" type="ORF">H9S92_17485</name>
</gene>
<evidence type="ECO:0000256" key="1">
    <source>
        <dbReference type="SAM" id="Phobius"/>
    </source>
</evidence>
<dbReference type="InterPro" id="IPR010559">
    <property type="entry name" value="Sig_transdc_His_kin_internal"/>
</dbReference>
<feature type="domain" description="Histidine kinase" evidence="2">
    <location>
        <begin position="317"/>
        <end position="413"/>
    </location>
</feature>
<keyword evidence="1" id="KW-0472">Membrane</keyword>
<dbReference type="Gene3D" id="3.30.565.10">
    <property type="entry name" value="Histidine kinase-like ATPase, C-terminal domain"/>
    <property type="match status" value="1"/>
</dbReference>
<dbReference type="Pfam" id="PF02518">
    <property type="entry name" value="HATPase_c"/>
    <property type="match status" value="1"/>
</dbReference>
<dbReference type="InterPro" id="IPR005467">
    <property type="entry name" value="His_kinase_dom"/>
</dbReference>
<dbReference type="Pfam" id="PF06580">
    <property type="entry name" value="His_kinase"/>
    <property type="match status" value="1"/>
</dbReference>
<keyword evidence="3" id="KW-0808">Transferase</keyword>
<proteinExistence type="predicted"/>
<keyword evidence="3" id="KW-0418">Kinase</keyword>
<feature type="transmembrane region" description="Helical" evidence="1">
    <location>
        <begin position="139"/>
        <end position="157"/>
    </location>
</feature>
<dbReference type="EMBL" id="JACSIT010000142">
    <property type="protein sequence ID" value="MBC6995965.1"/>
    <property type="molecule type" value="Genomic_DNA"/>
</dbReference>
<dbReference type="InterPro" id="IPR036890">
    <property type="entry name" value="HATPase_C_sf"/>
</dbReference>
<dbReference type="AlphaFoldDB" id="A0A923T8T1"/>
<dbReference type="PANTHER" id="PTHR34220:SF7">
    <property type="entry name" value="SENSOR HISTIDINE KINASE YPDA"/>
    <property type="match status" value="1"/>
</dbReference>
<dbReference type="PANTHER" id="PTHR34220">
    <property type="entry name" value="SENSOR HISTIDINE KINASE YPDA"/>
    <property type="match status" value="1"/>
</dbReference>
<evidence type="ECO:0000259" key="2">
    <source>
        <dbReference type="PROSITE" id="PS50109"/>
    </source>
</evidence>
<keyword evidence="1" id="KW-0812">Transmembrane</keyword>
<dbReference type="GO" id="GO:0000155">
    <property type="term" value="F:phosphorelay sensor kinase activity"/>
    <property type="evidence" value="ECO:0007669"/>
    <property type="project" value="InterPro"/>
</dbReference>
<dbReference type="InterPro" id="IPR003594">
    <property type="entry name" value="HATPase_dom"/>
</dbReference>
<comment type="caution">
    <text evidence="3">The sequence shown here is derived from an EMBL/GenBank/DDBJ whole genome shotgun (WGS) entry which is preliminary data.</text>
</comment>
<accession>A0A923T8T1</accession>
<feature type="transmembrane region" description="Helical" evidence="1">
    <location>
        <begin position="177"/>
        <end position="198"/>
    </location>
</feature>
<feature type="transmembrane region" description="Helical" evidence="1">
    <location>
        <begin position="66"/>
        <end position="88"/>
    </location>
</feature>
<keyword evidence="1" id="KW-1133">Transmembrane helix</keyword>
<sequence length="431" mass="48400">MASRTATSFALSTGIAPAAAPVNEFDGLRTDPSKSVALLCFPARKLPYFSRMKNAGAPWWIKRKEVLAFLAFYGLSSLVLHTVSWISYGGVANGHAAWLNSEEFWASSGAKFMANLLLTLPIAYLVLLRYPHWAGWKTGLLHLLYLPFFVLMSYWLVIRVKGYFGWVNIFGGRNVIWLLYMDALFYLLQFGLMHAYVFQRRLQGEMAEKADLREAALQSQLTALKAQLNPHFLHNLFNTINASIPPENERTRELVIKLSDLFRYQNKASQREYTTVGEELAFIRAYLDLIEARFKEKIRTVWAIAEGVDRYPIAPMLLQPLVENAVTHGLGPQVGAGELSVRVSWEGELLAFEIRDTGVGLAAEDREKIFTRGLGLANTRLRLQRMYGTDLHLANLSPSGLGVSFRISVATAAEGLPAVSFHRATEKKLLQ</sequence>
<dbReference type="SUPFAM" id="SSF55874">
    <property type="entry name" value="ATPase domain of HSP90 chaperone/DNA topoisomerase II/histidine kinase"/>
    <property type="match status" value="1"/>
</dbReference>
<feature type="transmembrane region" description="Helical" evidence="1">
    <location>
        <begin position="108"/>
        <end position="127"/>
    </location>
</feature>
<keyword evidence="4" id="KW-1185">Reference proteome</keyword>
<dbReference type="RefSeq" id="WP_187467991.1">
    <property type="nucleotide sequence ID" value="NZ_JACSIT010000142.1"/>
</dbReference>
<evidence type="ECO:0000313" key="3">
    <source>
        <dbReference type="EMBL" id="MBC6995965.1"/>
    </source>
</evidence>
<organism evidence="3 4">
    <name type="scientific">Neolewinella lacunae</name>
    <dbReference type="NCBI Taxonomy" id="1517758"/>
    <lineage>
        <taxon>Bacteria</taxon>
        <taxon>Pseudomonadati</taxon>
        <taxon>Bacteroidota</taxon>
        <taxon>Saprospiria</taxon>
        <taxon>Saprospirales</taxon>
        <taxon>Lewinellaceae</taxon>
        <taxon>Neolewinella</taxon>
    </lineage>
</organism>